<sequence length="857" mass="96964">MEEPFQLTEFVKRPGVGHVGKQMKVRTNFFEITSLPEMEILHYDVTITPEVPQQLNRKVFDLFSEQNRTGALGNAKPVFDGTKNMFAHKSLPFGQAATFDVHLEEDDSPIGRKRPPREFKIKIRKTGQGINMEELTQFLHARGRMTSNCQMAIMAMDVIIRHRPSTVHTTVGRSFYTPQGAQLLYGGAEVWQGYYQSARPTRGRMLINIDLSATAFYEPGPLVQIVAKMLGRRSPDDLQRGITDRERLRLERTIKGLKIKDTHRSGNRRKFKIEKLTPTPASQTMFDRGDGSNVDVKTYFQEAYNKRLLYPFLPCVIVRRNVYLPMEVCEIIPGQRHIRKLGERQTADMIKFTCQQPSMRANKIRAGLDILNYRGNEYLQQFGMRISADMLLVNARVLPTPTIQYHPSSREHHVQPRDGSWNLRDKKVATGATLGSWAVLAFLSQDDLPDLSVNTFVRELVNTCQDTGMNIPNRNPPVLHANPQGNIEESLKQAWLKAGNTAKAQPQLIICILPNTGTPLYAEIKRVSDTVIGVATQCVQSRHTMQAKKQYCANVCLKINVKLGGMNSFLSPSQIQFISDRPTILMGADVTHPSPGDRDRPSIAALCASMDAKASRYAASIRVQTGRTEIIADLANMVKELLKTFYQTCGRKPERILFYRDGVSEGQFSHVLKNEIIAVRAACQALDNNYKPTITFVVVQKRHHTRFFPIDRHNADKTGNCPPGTVVESDITHPFEFDFYLQSHAGLQGTSRPTHYHVLFDENGFSSDMLQTISYNLCYLYARCTRAVSLVPPVYYAHLVCTRAKFHSRGEHWSDTESSEEGTGAAVTFGVVKQELQRVNYKYLKCVLFSIISYSNF</sequence>
<comment type="similarity">
    <text evidence="1">Belongs to the argonaute family.</text>
</comment>
<dbReference type="InterPro" id="IPR003100">
    <property type="entry name" value="PAZ_dom"/>
</dbReference>
<dbReference type="Gene3D" id="3.30.420.10">
    <property type="entry name" value="Ribonuclease H-like superfamily/Ribonuclease H"/>
    <property type="match status" value="1"/>
</dbReference>
<dbReference type="VEuPathDB" id="FungiDB:RhiirA1_516205"/>
<organism evidence="4 5">
    <name type="scientific">Rhizophagus irregularis</name>
    <dbReference type="NCBI Taxonomy" id="588596"/>
    <lineage>
        <taxon>Eukaryota</taxon>
        <taxon>Fungi</taxon>
        <taxon>Fungi incertae sedis</taxon>
        <taxon>Mucoromycota</taxon>
        <taxon>Glomeromycotina</taxon>
        <taxon>Glomeromycetes</taxon>
        <taxon>Glomerales</taxon>
        <taxon>Glomeraceae</taxon>
        <taxon>Rhizophagus</taxon>
    </lineage>
</organism>
<dbReference type="Pfam" id="PF02170">
    <property type="entry name" value="PAZ"/>
    <property type="match status" value="1"/>
</dbReference>
<dbReference type="CDD" id="cd04657">
    <property type="entry name" value="Piwi_ago-like"/>
    <property type="match status" value="1"/>
</dbReference>
<accession>A0A2N1NUN3</accession>
<dbReference type="AlphaFoldDB" id="A0A2N1NUN3"/>
<proteinExistence type="inferred from homology"/>
<dbReference type="Pfam" id="PF16487">
    <property type="entry name" value="ArgoMid"/>
    <property type="match status" value="1"/>
</dbReference>
<dbReference type="InterPro" id="IPR014811">
    <property type="entry name" value="ArgoL1"/>
</dbReference>
<reference evidence="4 5" key="2">
    <citation type="submission" date="2017-10" db="EMBL/GenBank/DDBJ databases">
        <title>Extensive intraspecific genome diversity in a model arbuscular mycorrhizal fungus.</title>
        <authorList>
            <person name="Chen E.C.H."/>
            <person name="Morin E."/>
            <person name="Baudet D."/>
            <person name="Noel J."/>
            <person name="Ndikumana S."/>
            <person name="Charron P."/>
            <person name="St-Onge C."/>
            <person name="Giorgi J."/>
            <person name="Grigoriev I.V."/>
            <person name="Roux C."/>
            <person name="Martin F.M."/>
            <person name="Corradi N."/>
        </authorList>
    </citation>
    <scope>NUCLEOTIDE SEQUENCE [LARGE SCALE GENOMIC DNA]</scope>
    <source>
        <strain evidence="4 5">C2</strain>
    </source>
</reference>
<reference evidence="4 5" key="1">
    <citation type="submission" date="2016-04" db="EMBL/GenBank/DDBJ databases">
        <title>Genome analyses suggest a sexual origin of heterokaryosis in a supposedly ancient asexual fungus.</title>
        <authorList>
            <person name="Ropars J."/>
            <person name="Sedzielewska K."/>
            <person name="Noel J."/>
            <person name="Charron P."/>
            <person name="Farinelli L."/>
            <person name="Marton T."/>
            <person name="Kruger M."/>
            <person name="Pelin A."/>
            <person name="Brachmann A."/>
            <person name="Corradi N."/>
        </authorList>
    </citation>
    <scope>NUCLEOTIDE SEQUENCE [LARGE SCALE GENOMIC DNA]</scope>
    <source>
        <strain evidence="4 5">C2</strain>
    </source>
</reference>
<feature type="domain" description="PAZ" evidence="2">
    <location>
        <begin position="221"/>
        <end position="333"/>
    </location>
</feature>
<comment type="caution">
    <text evidence="4">The sequence shown here is derived from an EMBL/GenBank/DDBJ whole genome shotgun (WGS) entry which is preliminary data.</text>
</comment>
<feature type="domain" description="Piwi" evidence="3">
    <location>
        <begin position="508"/>
        <end position="809"/>
    </location>
</feature>
<dbReference type="InterPro" id="IPR032472">
    <property type="entry name" value="ArgoL2"/>
</dbReference>
<dbReference type="Gene3D" id="3.40.50.2300">
    <property type="match status" value="1"/>
</dbReference>
<dbReference type="Gene3D" id="2.170.260.10">
    <property type="entry name" value="paz domain"/>
    <property type="match status" value="1"/>
</dbReference>
<dbReference type="Pfam" id="PF08699">
    <property type="entry name" value="ArgoL1"/>
    <property type="match status" value="1"/>
</dbReference>
<dbReference type="VEuPathDB" id="FungiDB:FUN_010235"/>
<dbReference type="SUPFAM" id="SSF101690">
    <property type="entry name" value="PAZ domain"/>
    <property type="match status" value="1"/>
</dbReference>
<dbReference type="GO" id="GO:0003723">
    <property type="term" value="F:RNA binding"/>
    <property type="evidence" value="ECO:0007669"/>
    <property type="project" value="InterPro"/>
</dbReference>
<evidence type="ECO:0000313" key="5">
    <source>
        <dbReference type="Proteomes" id="UP000233469"/>
    </source>
</evidence>
<dbReference type="EMBL" id="LLXL01000121">
    <property type="protein sequence ID" value="PKK77593.1"/>
    <property type="molecule type" value="Genomic_DNA"/>
</dbReference>
<dbReference type="SUPFAM" id="SSF53098">
    <property type="entry name" value="Ribonuclease H-like"/>
    <property type="match status" value="1"/>
</dbReference>
<dbReference type="InterPro" id="IPR045246">
    <property type="entry name" value="Piwi_ago-like"/>
</dbReference>
<dbReference type="InterPro" id="IPR003165">
    <property type="entry name" value="Piwi"/>
</dbReference>
<evidence type="ECO:0000256" key="1">
    <source>
        <dbReference type="RuleBase" id="RU361178"/>
    </source>
</evidence>
<dbReference type="CDD" id="cd02846">
    <property type="entry name" value="PAZ_argonaute_like"/>
    <property type="match status" value="1"/>
</dbReference>
<protein>
    <submittedName>
        <fullName evidence="4">Piwi-domain-containing protein</fullName>
    </submittedName>
</protein>
<dbReference type="PROSITE" id="PS50822">
    <property type="entry name" value="PIWI"/>
    <property type="match status" value="1"/>
</dbReference>
<dbReference type="Proteomes" id="UP000233469">
    <property type="component" value="Unassembled WGS sequence"/>
</dbReference>
<dbReference type="SMART" id="SM00949">
    <property type="entry name" value="PAZ"/>
    <property type="match status" value="1"/>
</dbReference>
<dbReference type="Pfam" id="PF16488">
    <property type="entry name" value="ArgoL2"/>
    <property type="match status" value="1"/>
</dbReference>
<name>A0A2N1NUN3_9GLOM</name>
<evidence type="ECO:0000259" key="2">
    <source>
        <dbReference type="PROSITE" id="PS50821"/>
    </source>
</evidence>
<dbReference type="SMART" id="SM00950">
    <property type="entry name" value="Piwi"/>
    <property type="match status" value="1"/>
</dbReference>
<dbReference type="InterPro" id="IPR012337">
    <property type="entry name" value="RNaseH-like_sf"/>
</dbReference>
<dbReference type="InterPro" id="IPR032473">
    <property type="entry name" value="Argonaute_Mid_dom"/>
</dbReference>
<gene>
    <name evidence="4" type="ORF">RhiirC2_653044</name>
</gene>
<dbReference type="InterPro" id="IPR036397">
    <property type="entry name" value="RNaseH_sf"/>
</dbReference>
<dbReference type="SMART" id="SM01163">
    <property type="entry name" value="DUF1785"/>
    <property type="match status" value="1"/>
</dbReference>
<dbReference type="PROSITE" id="PS50821">
    <property type="entry name" value="PAZ"/>
    <property type="match status" value="1"/>
</dbReference>
<evidence type="ECO:0000259" key="3">
    <source>
        <dbReference type="PROSITE" id="PS50822"/>
    </source>
</evidence>
<dbReference type="InterPro" id="IPR032474">
    <property type="entry name" value="Argonaute_N"/>
</dbReference>
<dbReference type="Pfam" id="PF02171">
    <property type="entry name" value="Piwi"/>
    <property type="match status" value="1"/>
</dbReference>
<evidence type="ECO:0000313" key="4">
    <source>
        <dbReference type="EMBL" id="PKK77593.1"/>
    </source>
</evidence>
<dbReference type="PANTHER" id="PTHR22891">
    <property type="entry name" value="EUKARYOTIC TRANSLATION INITIATION FACTOR 2C"/>
    <property type="match status" value="1"/>
</dbReference>
<dbReference type="InterPro" id="IPR036085">
    <property type="entry name" value="PAZ_dom_sf"/>
</dbReference>
<dbReference type="VEuPathDB" id="FungiDB:RhiirFUN_020968"/>
<dbReference type="Pfam" id="PF16486">
    <property type="entry name" value="ArgoN"/>
    <property type="match status" value="1"/>
</dbReference>